<dbReference type="SUPFAM" id="SSF53720">
    <property type="entry name" value="ALDH-like"/>
    <property type="match status" value="1"/>
</dbReference>
<keyword evidence="1" id="KW-0560">Oxidoreductase</keyword>
<evidence type="ECO:0000259" key="2">
    <source>
        <dbReference type="Pfam" id="PF00171"/>
    </source>
</evidence>
<comment type="caution">
    <text evidence="3">The sequence shown here is derived from an EMBL/GenBank/DDBJ whole genome shotgun (WGS) entry which is preliminary data.</text>
</comment>
<dbReference type="PROSITE" id="PS00070">
    <property type="entry name" value="ALDEHYDE_DEHYDR_CYS"/>
    <property type="match status" value="1"/>
</dbReference>
<dbReference type="Gene3D" id="3.40.605.10">
    <property type="entry name" value="Aldehyde Dehydrogenase, Chain A, domain 1"/>
    <property type="match status" value="1"/>
</dbReference>
<dbReference type="RefSeq" id="WP_345371472.1">
    <property type="nucleotide sequence ID" value="NZ_BAABJX010000030.1"/>
</dbReference>
<sequence>MIKVINPTDYSEVGQYHPIDTLDQQYLLAQERQKEWNALPLQERIHVIEKFQHLLSGQLEELASLLTQEMGKPLTQARNEIKGAQERISFFIENSATYLQEEIVYDTPELVEKITYEPLGVIGNISAWNYPYLVGVNVFIPALIGGNAVFYKPSEYTPLTGLKIEALWKEAGLPDGLFQCIPGGRESGEALLDLALDGYFFTGSYPTGKYIYEQVAQRMVPCQMELGGKDPLYVSQHNQDLSSVIAAVADGAFYNNGQSCCAVERIYVHQAIYDQFVEGFTDFVKKMKVGKPTDPDTYIGPLARKEQIQVLENQVSDAIVKGGILQCGGQALEGNFFAPTVISEAHQEMLLMQEESFGPIIGIQCVDHLEEAITLMNDSAFGLTASIYTDHAEEAQKAMQAFDSGSVYWNCCDRVSARLPWTGRKHSGIGSTLSHIGIRAFVQPKAWHFRGKK</sequence>
<dbReference type="Gene3D" id="3.40.309.10">
    <property type="entry name" value="Aldehyde Dehydrogenase, Chain A, domain 2"/>
    <property type="match status" value="1"/>
</dbReference>
<gene>
    <name evidence="3" type="ORF">GCM10023331_20280</name>
</gene>
<dbReference type="InterPro" id="IPR016161">
    <property type="entry name" value="Ald_DH/histidinol_DH"/>
</dbReference>
<dbReference type="InterPro" id="IPR016163">
    <property type="entry name" value="Ald_DH_C"/>
</dbReference>
<proteinExistence type="predicted"/>
<dbReference type="InterPro" id="IPR016162">
    <property type="entry name" value="Ald_DH_N"/>
</dbReference>
<dbReference type="EMBL" id="BAABJX010000030">
    <property type="protein sequence ID" value="GAA4834985.1"/>
    <property type="molecule type" value="Genomic_DNA"/>
</dbReference>
<accession>A0ABP9D8Q8</accession>
<dbReference type="InterPro" id="IPR016160">
    <property type="entry name" value="Ald_DH_CS_CYS"/>
</dbReference>
<reference evidence="4" key="1">
    <citation type="journal article" date="2019" name="Int. J. Syst. Evol. Microbiol.">
        <title>The Global Catalogue of Microorganisms (GCM) 10K type strain sequencing project: providing services to taxonomists for standard genome sequencing and annotation.</title>
        <authorList>
            <consortium name="The Broad Institute Genomics Platform"/>
            <consortium name="The Broad Institute Genome Sequencing Center for Infectious Disease"/>
            <person name="Wu L."/>
            <person name="Ma J."/>
        </authorList>
    </citation>
    <scope>NUCLEOTIDE SEQUENCE [LARGE SCALE GENOMIC DNA]</scope>
    <source>
        <strain evidence="4">JCM 18326</strain>
    </source>
</reference>
<dbReference type="PANTHER" id="PTHR11699">
    <property type="entry name" value="ALDEHYDE DEHYDROGENASE-RELATED"/>
    <property type="match status" value="1"/>
</dbReference>
<dbReference type="InterPro" id="IPR015590">
    <property type="entry name" value="Aldehyde_DH_dom"/>
</dbReference>
<dbReference type="Pfam" id="PF00171">
    <property type="entry name" value="Aldedh"/>
    <property type="match status" value="1"/>
</dbReference>
<evidence type="ECO:0000313" key="4">
    <source>
        <dbReference type="Proteomes" id="UP001500298"/>
    </source>
</evidence>
<evidence type="ECO:0000313" key="3">
    <source>
        <dbReference type="EMBL" id="GAA4834985.1"/>
    </source>
</evidence>
<name>A0ABP9D8Q8_9BACT</name>
<dbReference type="Proteomes" id="UP001500298">
    <property type="component" value="Unassembled WGS sequence"/>
</dbReference>
<protein>
    <submittedName>
        <fullName evidence="3">Aldehyde dehydrogenase family protein</fullName>
    </submittedName>
</protein>
<evidence type="ECO:0000256" key="1">
    <source>
        <dbReference type="ARBA" id="ARBA00023002"/>
    </source>
</evidence>
<organism evidence="3 4">
    <name type="scientific">Algivirga pacifica</name>
    <dbReference type="NCBI Taxonomy" id="1162670"/>
    <lineage>
        <taxon>Bacteria</taxon>
        <taxon>Pseudomonadati</taxon>
        <taxon>Bacteroidota</taxon>
        <taxon>Cytophagia</taxon>
        <taxon>Cytophagales</taxon>
        <taxon>Flammeovirgaceae</taxon>
        <taxon>Algivirga</taxon>
    </lineage>
</organism>
<keyword evidence="4" id="KW-1185">Reference proteome</keyword>
<feature type="domain" description="Aldehyde dehydrogenase" evidence="2">
    <location>
        <begin position="2"/>
        <end position="446"/>
    </location>
</feature>